<evidence type="ECO:0000256" key="4">
    <source>
        <dbReference type="ARBA" id="ARBA00023136"/>
    </source>
</evidence>
<evidence type="ECO:0000259" key="5">
    <source>
        <dbReference type="SMART" id="SM01158"/>
    </source>
</evidence>
<keyword evidence="2" id="KW-0812">Transmembrane</keyword>
<organism evidence="6">
    <name type="scientific">Psilocybe cubensis</name>
    <name type="common">Psychedelic mushroom</name>
    <name type="synonym">Stropharia cubensis</name>
    <dbReference type="NCBI Taxonomy" id="181762"/>
    <lineage>
        <taxon>Eukaryota</taxon>
        <taxon>Fungi</taxon>
        <taxon>Dikarya</taxon>
        <taxon>Basidiomycota</taxon>
        <taxon>Agaricomycotina</taxon>
        <taxon>Agaricomycetes</taxon>
        <taxon>Agaricomycetidae</taxon>
        <taxon>Agaricales</taxon>
        <taxon>Agaricineae</taxon>
        <taxon>Strophariaceae</taxon>
        <taxon>Psilocybe</taxon>
    </lineage>
</organism>
<dbReference type="GO" id="GO:0016020">
    <property type="term" value="C:membrane"/>
    <property type="evidence" value="ECO:0007669"/>
    <property type="project" value="UniProtKB-SubCell"/>
</dbReference>
<reference evidence="6" key="1">
    <citation type="submission" date="2021-02" db="EMBL/GenBank/DDBJ databases">
        <title>Psilocybe cubensis genome.</title>
        <authorList>
            <person name="Mckernan K.J."/>
            <person name="Crawford S."/>
            <person name="Trippe A."/>
            <person name="Kane L.T."/>
            <person name="Mclaughlin S."/>
        </authorList>
    </citation>
    <scope>NUCLEOTIDE SEQUENCE [LARGE SCALE GENOMIC DNA]</scope>
    <source>
        <strain evidence="6">MGC-MH-2018</strain>
    </source>
</reference>
<comment type="caution">
    <text evidence="6">The sequence shown here is derived from an EMBL/GenBank/DDBJ whole genome shotgun (WGS) entry which is preliminary data.</text>
</comment>
<sequence length="640" mass="71830">MLLGHKSNSPRGLAVTSKFVAIYSKLFQGLSPQSINPEHDQERLFSDLLDLKVDRSYLREELDKIPKEKCTGTFKPLLSTLFRICIKHARSIKNDDDKRLHAMETQSILVSTMLAKNLTGWEVMEILAGSVSQSDFVFSEFTETLDVLIGDSGASVTLRHQAVQLGLIFMCGVGQLSTGAYFLRRNFFPSIVSFVKSPEMEQYVFEAVLFLAILANYHKSDAAKLNTYLKQIRNSSDGDFMRKLCWVSNYTLGTSIKQYQELGSESFGLNLTSSFGAVLNRWLPENTLLLSHPNAYGDKYKDQPVEATVILLAVYEFLLSNPMFATVLIEDMVSPDDSVQCPLFCTIISLTSYLCTHAMSTASPRSIAYAGISINMILALVENKVVMEFISQNNVPSIQMCRQRSPPLPASKGVLKPPVCFVLDCCILWLRHNLHKRLEVPSFINVVWICYRVIWFLQHRRVRLDYYWTELWNSLFNLLDFLSSKLESLHTTGGVEMLISETLCLLDLAVCTSESFLPTPRLLHEFIYELVRSSSILKKQEAVIRTLAIPDSSTTRPSLRGDSIVTTLEHILSISSIFEAKIGSANIGNAKDTMKAVAAEIEANGLHVTREILETVPPTRSQEVLDFARIACEDGLALMP</sequence>
<keyword evidence="4" id="KW-0472">Membrane</keyword>
<dbReference type="EMBL" id="JAFIQS010000001">
    <property type="protein sequence ID" value="KAG5173928.1"/>
    <property type="molecule type" value="Genomic_DNA"/>
</dbReference>
<dbReference type="InterPro" id="IPR039868">
    <property type="entry name" value="ARMD3-like"/>
</dbReference>
<dbReference type="PANTHER" id="PTHR13608">
    <property type="entry name" value="ARMADILLO-LIKE HELICAL DOMAIN-CONTAINING PROTEIN 3"/>
    <property type="match status" value="1"/>
</dbReference>
<accession>A0A8H8CQF6</accession>
<evidence type="ECO:0000313" key="6">
    <source>
        <dbReference type="EMBL" id="KAG5173928.1"/>
    </source>
</evidence>
<dbReference type="GO" id="GO:0005829">
    <property type="term" value="C:cytosol"/>
    <property type="evidence" value="ECO:0007669"/>
    <property type="project" value="TreeGrafter"/>
</dbReference>
<proteinExistence type="predicted"/>
<evidence type="ECO:0000256" key="3">
    <source>
        <dbReference type="ARBA" id="ARBA00022989"/>
    </source>
</evidence>
<dbReference type="PANTHER" id="PTHR13608:SF3">
    <property type="entry name" value="ARMADILLO-LIKE HELICAL DOMAIN-CONTAINING PROTEIN 3"/>
    <property type="match status" value="1"/>
</dbReference>
<evidence type="ECO:0000256" key="2">
    <source>
        <dbReference type="ARBA" id="ARBA00022692"/>
    </source>
</evidence>
<dbReference type="OrthoDB" id="2012278at2759"/>
<protein>
    <recommendedName>
        <fullName evidence="5">Armadillo-like helical domain-containing protein</fullName>
    </recommendedName>
</protein>
<gene>
    <name evidence="6" type="ORF">JR316_000586</name>
</gene>
<dbReference type="AlphaFoldDB" id="A0A8H8CQF6"/>
<comment type="subcellular location">
    <subcellularLocation>
        <location evidence="1">Membrane</location>
    </subcellularLocation>
</comment>
<keyword evidence="3" id="KW-1133">Transmembrane helix</keyword>
<evidence type="ECO:0000256" key="1">
    <source>
        <dbReference type="ARBA" id="ARBA00004370"/>
    </source>
</evidence>
<dbReference type="InterPro" id="IPR013636">
    <property type="entry name" value="ARMH3_C"/>
</dbReference>
<name>A0A8H8CQF6_PSICU</name>
<dbReference type="Pfam" id="PF08427">
    <property type="entry name" value="ARMH3_C"/>
    <property type="match status" value="1"/>
</dbReference>
<dbReference type="SMART" id="SM01158">
    <property type="entry name" value="DUF1741"/>
    <property type="match status" value="1"/>
</dbReference>
<feature type="domain" description="Armadillo-like helical" evidence="5">
    <location>
        <begin position="407"/>
        <end position="639"/>
    </location>
</feature>